<dbReference type="KEGG" id="lant:TUM19329_07310"/>
<organism evidence="1 2">
    <name type="scientific">Legionella antarctica</name>
    <dbReference type="NCBI Taxonomy" id="2708020"/>
    <lineage>
        <taxon>Bacteria</taxon>
        <taxon>Pseudomonadati</taxon>
        <taxon>Pseudomonadota</taxon>
        <taxon>Gammaproteobacteria</taxon>
        <taxon>Legionellales</taxon>
        <taxon>Legionellaceae</taxon>
        <taxon>Legionella</taxon>
    </lineage>
</organism>
<keyword evidence="2" id="KW-1185">Reference proteome</keyword>
<reference evidence="1" key="1">
    <citation type="journal article" date="2020" name="Microbiol. Resour. Announc.">
        <title>Complete Genome Sequence of Novel Psychrotolerant Legionella Strain TUM19329, Isolated from Antarctic Lake Sediment.</title>
        <authorList>
            <person name="Shimada S."/>
            <person name="Nakai R."/>
            <person name="Aoki K."/>
            <person name="Shimoeda N."/>
            <person name="Ohno G."/>
            <person name="Miyazaki Y."/>
            <person name="Kudoh S."/>
            <person name="Imura S."/>
            <person name="Watanabe K."/>
            <person name="Ishii Y."/>
            <person name="Tateda K."/>
        </authorList>
    </citation>
    <scope>NUCLEOTIDE SEQUENCE [LARGE SCALE GENOMIC DNA]</scope>
    <source>
        <strain evidence="1">TUM19329</strain>
    </source>
</reference>
<name>A0A6F8T2I6_9GAMM</name>
<dbReference type="AlphaFoldDB" id="A0A6F8T2I6"/>
<proteinExistence type="predicted"/>
<protein>
    <submittedName>
        <fullName evidence="1">Uncharacterized protein</fullName>
    </submittedName>
</protein>
<gene>
    <name evidence="1" type="ORF">TUM19329_07310</name>
</gene>
<dbReference type="Proteomes" id="UP000502894">
    <property type="component" value="Chromosome"/>
</dbReference>
<evidence type="ECO:0000313" key="2">
    <source>
        <dbReference type="Proteomes" id="UP000502894"/>
    </source>
</evidence>
<accession>A0A6F8T2I6</accession>
<sequence>MSYEAIGDHLTEMYSLEVSPAKISQITDRLILVSTETKSPFRNSLPNYILGCQQGSVITIFKYSEALRRIIYTTNIVERFVSAKPKTYLSSYCKTGMIL</sequence>
<evidence type="ECO:0000313" key="1">
    <source>
        <dbReference type="EMBL" id="BCA94370.1"/>
    </source>
</evidence>
<dbReference type="EMBL" id="AP022839">
    <property type="protein sequence ID" value="BCA94370.1"/>
    <property type="molecule type" value="Genomic_DNA"/>
</dbReference>